<evidence type="ECO:0000313" key="2">
    <source>
        <dbReference type="Proteomes" id="UP000638353"/>
    </source>
</evidence>
<evidence type="ECO:0008006" key="3">
    <source>
        <dbReference type="Google" id="ProtNLM"/>
    </source>
</evidence>
<accession>A0A918X3C7</accession>
<dbReference type="EMBL" id="BMVC01000014">
    <property type="protein sequence ID" value="GHD08295.1"/>
    <property type="molecule type" value="Genomic_DNA"/>
</dbReference>
<proteinExistence type="predicted"/>
<dbReference type="Proteomes" id="UP000638353">
    <property type="component" value="Unassembled WGS sequence"/>
</dbReference>
<reference evidence="1" key="1">
    <citation type="journal article" date="2014" name="Int. J. Syst. Evol. Microbiol.">
        <title>Complete genome sequence of Corynebacterium casei LMG S-19264T (=DSM 44701T), isolated from a smear-ripened cheese.</title>
        <authorList>
            <consortium name="US DOE Joint Genome Institute (JGI-PGF)"/>
            <person name="Walter F."/>
            <person name="Albersmeier A."/>
            <person name="Kalinowski J."/>
            <person name="Ruckert C."/>
        </authorList>
    </citation>
    <scope>NUCLEOTIDE SEQUENCE</scope>
    <source>
        <strain evidence="1">JCM 4637</strain>
    </source>
</reference>
<dbReference type="AlphaFoldDB" id="A0A918X3C7"/>
<gene>
    <name evidence="1" type="ORF">GCM10010334_61450</name>
</gene>
<name>A0A918X3C7_9ACTN</name>
<sequence length="158" mass="17075">MDEPGTDHVNWCPSGDAHRPESLVLGVRSGEHGNVVYLDAPVPAADVLPSIPEGIAPGRVLRFASHCTSACANRVGDDCGLIRRIQTLPAPRDSGPVPRCHLRPRCKWWNQTGVDACHRCPALATLNSADDRLAELVADPATTVEQLESWIAEAERTK</sequence>
<evidence type="ECO:0000313" key="1">
    <source>
        <dbReference type="EMBL" id="GHD08295.1"/>
    </source>
</evidence>
<reference evidence="1" key="2">
    <citation type="submission" date="2020-09" db="EMBL/GenBank/DDBJ databases">
        <authorList>
            <person name="Sun Q."/>
            <person name="Ohkuma M."/>
        </authorList>
    </citation>
    <scope>NUCLEOTIDE SEQUENCE</scope>
    <source>
        <strain evidence="1">JCM 4637</strain>
    </source>
</reference>
<comment type="caution">
    <text evidence="1">The sequence shown here is derived from an EMBL/GenBank/DDBJ whole genome shotgun (WGS) entry which is preliminary data.</text>
</comment>
<organism evidence="1 2">
    <name type="scientific">Streptomyces finlayi</name>
    <dbReference type="NCBI Taxonomy" id="67296"/>
    <lineage>
        <taxon>Bacteria</taxon>
        <taxon>Bacillati</taxon>
        <taxon>Actinomycetota</taxon>
        <taxon>Actinomycetes</taxon>
        <taxon>Kitasatosporales</taxon>
        <taxon>Streptomycetaceae</taxon>
        <taxon>Streptomyces</taxon>
    </lineage>
</organism>
<protein>
    <recommendedName>
        <fullName evidence="3">Nitrogen fixation protein</fullName>
    </recommendedName>
</protein>